<dbReference type="InterPro" id="IPR033479">
    <property type="entry name" value="dCache_1"/>
</dbReference>
<name>A0A1S1V3S5_9FIRM</name>
<dbReference type="InterPro" id="IPR003607">
    <property type="entry name" value="HD/PDEase_dom"/>
</dbReference>
<keyword evidence="18" id="KW-1185">Reference proteome</keyword>
<evidence type="ECO:0000313" key="17">
    <source>
        <dbReference type="EMBL" id="OHW61356.1"/>
    </source>
</evidence>
<dbReference type="NCBIfam" id="TIGR00254">
    <property type="entry name" value="GGDEF"/>
    <property type="match status" value="1"/>
</dbReference>
<dbReference type="PROSITE" id="PS51832">
    <property type="entry name" value="HD_GYP"/>
    <property type="match status" value="1"/>
</dbReference>
<feature type="domain" description="PAC" evidence="14">
    <location>
        <begin position="439"/>
        <end position="491"/>
    </location>
</feature>
<dbReference type="GO" id="GO:0052621">
    <property type="term" value="F:diguanylate cyclase activity"/>
    <property type="evidence" value="ECO:0007669"/>
    <property type="project" value="UniProtKB-EC"/>
</dbReference>
<evidence type="ECO:0000256" key="8">
    <source>
        <dbReference type="ARBA" id="ARBA00022840"/>
    </source>
</evidence>
<proteinExistence type="predicted"/>
<evidence type="ECO:0000256" key="7">
    <source>
        <dbReference type="ARBA" id="ARBA00022777"/>
    </source>
</evidence>
<dbReference type="SUPFAM" id="SSF103190">
    <property type="entry name" value="Sensory domain-like"/>
    <property type="match status" value="1"/>
</dbReference>
<dbReference type="InterPro" id="IPR000160">
    <property type="entry name" value="GGDEF_dom"/>
</dbReference>
<dbReference type="Proteomes" id="UP000180254">
    <property type="component" value="Unassembled WGS sequence"/>
</dbReference>
<dbReference type="PROSITE" id="PS50113">
    <property type="entry name" value="PAC"/>
    <property type="match status" value="1"/>
</dbReference>
<reference evidence="17 18" key="1">
    <citation type="submission" date="2016-09" db="EMBL/GenBank/DDBJ databases">
        <title>Genome sequence of Eubacterium angustum.</title>
        <authorList>
            <person name="Poehlein A."/>
            <person name="Daniel R."/>
        </authorList>
    </citation>
    <scope>NUCLEOTIDE SEQUENCE [LARGE SCALE GENOMIC DNA]</scope>
    <source>
        <strain evidence="17 18">DSM 1989</strain>
    </source>
</reference>
<dbReference type="CDD" id="cd01949">
    <property type="entry name" value="GGDEF"/>
    <property type="match status" value="1"/>
</dbReference>
<keyword evidence="8" id="KW-0067">ATP-binding</keyword>
<dbReference type="InterPro" id="IPR000014">
    <property type="entry name" value="PAS"/>
</dbReference>
<dbReference type="InterPro" id="IPR035965">
    <property type="entry name" value="PAS-like_dom_sf"/>
</dbReference>
<accession>A0A1S1V3S5</accession>
<dbReference type="SUPFAM" id="SSF55073">
    <property type="entry name" value="Nucleotide cyclase"/>
    <property type="match status" value="1"/>
</dbReference>
<evidence type="ECO:0000256" key="1">
    <source>
        <dbReference type="ARBA" id="ARBA00004651"/>
    </source>
</evidence>
<dbReference type="STRING" id="39480.EUAN_22990"/>
<keyword evidence="2" id="KW-1003">Cell membrane</keyword>
<evidence type="ECO:0000313" key="18">
    <source>
        <dbReference type="Proteomes" id="UP000180254"/>
    </source>
</evidence>
<comment type="subcellular location">
    <subcellularLocation>
        <location evidence="1">Cell membrane</location>
        <topology evidence="1">Multi-pass membrane protein</topology>
    </subcellularLocation>
</comment>
<sequence length="823" mass="94988">MSEKKRSIRREVFYWGLLLFFFIMVLFTAILIKPRFDRDIADARGSIERENSRINGYMESMFEETDAVLEELAGNRTVIDVIDGGEPSKSEALELYDMVKHMYKNVTHVFSGYRDGTMIIGGYELKEGFDPRVRPWYKAASQEKDRSVRISYTDSNSGEWLFSTSRAILDESGEVLGVIGMDISNERLSETLKSSYKYETQRSYIINDKRIIMVNGKNRFLGEDLVSVVGGLRPEDISGDEGEFDYELEGKEYWAHYRRIDGTNFYSVTAIDSEEVLCPILETAGVTAITITLCAIAVGLLQNRLLKKRFVDPFMELSERIRNIAEEKEETGLFYKFKNRELIEAANDIERIARKSIEDKERLLRASEDKYRKLVENLSRDYFIYILDKEGRLNYVSPSVKEMLGYTEEELLGGNIDFKGGQKIEKIEVEEDCTDTDSTVYELEVSRKDGRKRYIEVTEILLKNELGETYGTEGIAKDITDMKERQRKIEFLSFYDAMTGLYNRRFFEEELKRLDSERNYPLTLLYADINGLKLANDIFGHTVGDELISRVAENIKRECRKDDIISRMGGDEFAIILPKTEESEVSNIVDRIKAGLSEERVEELVVSVSFGWATKNKSGVPMEDVLKKADELMYKKKLYESPEMRKKTVERIVQRAESIGIVKKKLGESEIKLLEKLGSDMELGDKERQTLEKAYRFRNIGEIALDLEVLKKIGKLTDEEWKSVKRHPELGYRILSSTPEYSDIADYVLNHHERWDGRGYPKGKSGQDIPMISRIIYVVEAYIAMTEEKHYNGGIKSRDEVMEELDKNAGTQFDPEILKQLSN</sequence>
<dbReference type="SUPFAM" id="SSF55785">
    <property type="entry name" value="PYP-like sensor domain (PAS domain)"/>
    <property type="match status" value="1"/>
</dbReference>
<dbReference type="CDD" id="cd00130">
    <property type="entry name" value="PAS"/>
    <property type="match status" value="1"/>
</dbReference>
<dbReference type="AlphaFoldDB" id="A0A1S1V3S5"/>
<evidence type="ECO:0000256" key="10">
    <source>
        <dbReference type="ARBA" id="ARBA00023012"/>
    </source>
</evidence>
<evidence type="ECO:0000259" key="15">
    <source>
        <dbReference type="PROSITE" id="PS50887"/>
    </source>
</evidence>
<dbReference type="Gene3D" id="3.30.70.270">
    <property type="match status" value="1"/>
</dbReference>
<keyword evidence="4 17" id="KW-0808">Transferase</keyword>
<evidence type="ECO:0000256" key="5">
    <source>
        <dbReference type="ARBA" id="ARBA00022692"/>
    </source>
</evidence>
<keyword evidence="6" id="KW-0547">Nucleotide-binding</keyword>
<keyword evidence="5 12" id="KW-0812">Transmembrane</keyword>
<evidence type="ECO:0000256" key="6">
    <source>
        <dbReference type="ARBA" id="ARBA00022741"/>
    </source>
</evidence>
<evidence type="ECO:0000256" key="9">
    <source>
        <dbReference type="ARBA" id="ARBA00022989"/>
    </source>
</evidence>
<dbReference type="InterPro" id="IPR029787">
    <property type="entry name" value="Nucleotide_cyclase"/>
</dbReference>
<dbReference type="GO" id="GO:0000160">
    <property type="term" value="P:phosphorelay signal transduction system"/>
    <property type="evidence" value="ECO:0007669"/>
    <property type="project" value="UniProtKB-KW"/>
</dbReference>
<keyword evidence="17" id="KW-0548">Nucleotidyltransferase</keyword>
<dbReference type="PROSITE" id="PS50112">
    <property type="entry name" value="PAS"/>
    <property type="match status" value="1"/>
</dbReference>
<dbReference type="GO" id="GO:0005524">
    <property type="term" value="F:ATP binding"/>
    <property type="evidence" value="ECO:0007669"/>
    <property type="project" value="UniProtKB-KW"/>
</dbReference>
<feature type="domain" description="GGDEF" evidence="15">
    <location>
        <begin position="520"/>
        <end position="651"/>
    </location>
</feature>
<dbReference type="Gene3D" id="1.10.3210.10">
    <property type="entry name" value="Hypothetical protein af1432"/>
    <property type="match status" value="1"/>
</dbReference>
<keyword evidence="11 12" id="KW-0472">Membrane</keyword>
<dbReference type="PROSITE" id="PS50887">
    <property type="entry name" value="GGDEF"/>
    <property type="match status" value="1"/>
</dbReference>
<keyword evidence="9 12" id="KW-1133">Transmembrane helix</keyword>
<evidence type="ECO:0000256" key="4">
    <source>
        <dbReference type="ARBA" id="ARBA00022679"/>
    </source>
</evidence>
<dbReference type="InterPro" id="IPR043128">
    <property type="entry name" value="Rev_trsase/Diguanyl_cyclase"/>
</dbReference>
<dbReference type="PANTHER" id="PTHR44757:SF2">
    <property type="entry name" value="BIOFILM ARCHITECTURE MAINTENANCE PROTEIN MBAA"/>
    <property type="match status" value="1"/>
</dbReference>
<dbReference type="CDD" id="cd00077">
    <property type="entry name" value="HDc"/>
    <property type="match status" value="1"/>
</dbReference>
<dbReference type="SMART" id="SM00267">
    <property type="entry name" value="GGDEF"/>
    <property type="match status" value="1"/>
</dbReference>
<evidence type="ECO:0000256" key="3">
    <source>
        <dbReference type="ARBA" id="ARBA00022553"/>
    </source>
</evidence>
<keyword evidence="7" id="KW-0418">Kinase</keyword>
<gene>
    <name evidence="17" type="primary">adrA</name>
    <name evidence="17" type="ORF">EUAN_22990</name>
</gene>
<evidence type="ECO:0000259" key="14">
    <source>
        <dbReference type="PROSITE" id="PS50113"/>
    </source>
</evidence>
<dbReference type="RefSeq" id="WP_169817385.1">
    <property type="nucleotide sequence ID" value="NZ_MKIE01000015.1"/>
</dbReference>
<dbReference type="Gene3D" id="3.30.450.20">
    <property type="entry name" value="PAS domain"/>
    <property type="match status" value="3"/>
</dbReference>
<keyword evidence="3" id="KW-0597">Phosphoprotein</keyword>
<protein>
    <submittedName>
        <fullName evidence="17">Putative diguanylate cyclase AdrA</fullName>
        <ecNumber evidence="17">2.7.7.65</ecNumber>
    </submittedName>
</protein>
<evidence type="ECO:0000259" key="16">
    <source>
        <dbReference type="PROSITE" id="PS51832"/>
    </source>
</evidence>
<dbReference type="InterPro" id="IPR029151">
    <property type="entry name" value="Sensor-like_sf"/>
</dbReference>
<evidence type="ECO:0000256" key="11">
    <source>
        <dbReference type="ARBA" id="ARBA00023136"/>
    </source>
</evidence>
<dbReference type="InterPro" id="IPR000700">
    <property type="entry name" value="PAS-assoc_C"/>
</dbReference>
<evidence type="ECO:0000256" key="12">
    <source>
        <dbReference type="SAM" id="Phobius"/>
    </source>
</evidence>
<organism evidence="17 18">
    <name type="scientific">Andreesenia angusta</name>
    <dbReference type="NCBI Taxonomy" id="39480"/>
    <lineage>
        <taxon>Bacteria</taxon>
        <taxon>Bacillati</taxon>
        <taxon>Bacillota</taxon>
        <taxon>Tissierellia</taxon>
        <taxon>Tissierellales</taxon>
        <taxon>Gottschalkiaceae</taxon>
        <taxon>Andreesenia</taxon>
    </lineage>
</organism>
<dbReference type="EMBL" id="MKIE01000015">
    <property type="protein sequence ID" value="OHW61356.1"/>
    <property type="molecule type" value="Genomic_DNA"/>
</dbReference>
<dbReference type="InterPro" id="IPR052155">
    <property type="entry name" value="Biofilm_reg_signaling"/>
</dbReference>
<dbReference type="Pfam" id="PF13426">
    <property type="entry name" value="PAS_9"/>
    <property type="match status" value="1"/>
</dbReference>
<feature type="domain" description="PAS" evidence="13">
    <location>
        <begin position="367"/>
        <end position="413"/>
    </location>
</feature>
<dbReference type="NCBIfam" id="TIGR00229">
    <property type="entry name" value="sensory_box"/>
    <property type="match status" value="1"/>
</dbReference>
<dbReference type="Pfam" id="PF00990">
    <property type="entry name" value="GGDEF"/>
    <property type="match status" value="1"/>
</dbReference>
<evidence type="ECO:0000259" key="13">
    <source>
        <dbReference type="PROSITE" id="PS50112"/>
    </source>
</evidence>
<dbReference type="PANTHER" id="PTHR44757">
    <property type="entry name" value="DIGUANYLATE CYCLASE DGCP"/>
    <property type="match status" value="1"/>
</dbReference>
<dbReference type="GO" id="GO:0016301">
    <property type="term" value="F:kinase activity"/>
    <property type="evidence" value="ECO:0007669"/>
    <property type="project" value="UniProtKB-KW"/>
</dbReference>
<dbReference type="InterPro" id="IPR037522">
    <property type="entry name" value="HD_GYP_dom"/>
</dbReference>
<dbReference type="SUPFAM" id="SSF109604">
    <property type="entry name" value="HD-domain/PDEase-like"/>
    <property type="match status" value="1"/>
</dbReference>
<keyword evidence="10" id="KW-0902">Two-component regulatory system</keyword>
<evidence type="ECO:0000256" key="2">
    <source>
        <dbReference type="ARBA" id="ARBA00022475"/>
    </source>
</evidence>
<dbReference type="Pfam" id="PF13487">
    <property type="entry name" value="HD_5"/>
    <property type="match status" value="1"/>
</dbReference>
<dbReference type="GO" id="GO:0005886">
    <property type="term" value="C:plasma membrane"/>
    <property type="evidence" value="ECO:0007669"/>
    <property type="project" value="UniProtKB-SubCell"/>
</dbReference>
<comment type="caution">
    <text evidence="17">The sequence shown here is derived from an EMBL/GenBank/DDBJ whole genome shotgun (WGS) entry which is preliminary data.</text>
</comment>
<dbReference type="Pfam" id="PF02743">
    <property type="entry name" value="dCache_1"/>
    <property type="match status" value="1"/>
</dbReference>
<feature type="domain" description="HD-GYP" evidence="16">
    <location>
        <begin position="626"/>
        <end position="823"/>
    </location>
</feature>
<dbReference type="CDD" id="cd18773">
    <property type="entry name" value="PDC1_HK_sensor"/>
    <property type="match status" value="1"/>
</dbReference>
<dbReference type="EC" id="2.7.7.65" evidence="17"/>
<feature type="transmembrane region" description="Helical" evidence="12">
    <location>
        <begin position="12"/>
        <end position="32"/>
    </location>
</feature>